<dbReference type="PANTHER" id="PTHR15026:SF0">
    <property type="entry name" value="GUIDED ENTRY OF TAIL-ANCHORED PROTEINS FACTOR CAMLG"/>
    <property type="match status" value="1"/>
</dbReference>
<sequence>MGLYKYFPKSEKKIKTTVLDSCFYYRGIPAEVINRSMDTYSKMDLCVYFFTFIFCHELLD</sequence>
<organism evidence="1 2">
    <name type="scientific">Macaca nemestrina</name>
    <name type="common">Pig-tailed macaque</name>
    <dbReference type="NCBI Taxonomy" id="9545"/>
    <lineage>
        <taxon>Eukaryota</taxon>
        <taxon>Metazoa</taxon>
        <taxon>Chordata</taxon>
        <taxon>Craniata</taxon>
        <taxon>Vertebrata</taxon>
        <taxon>Euteleostomi</taxon>
        <taxon>Mammalia</taxon>
        <taxon>Eutheria</taxon>
        <taxon>Euarchontoglires</taxon>
        <taxon>Primates</taxon>
        <taxon>Haplorrhini</taxon>
        <taxon>Catarrhini</taxon>
        <taxon>Cercopithecidae</taxon>
        <taxon>Cercopithecinae</taxon>
        <taxon>Macaca</taxon>
    </lineage>
</organism>
<reference evidence="1" key="1">
    <citation type="submission" date="2025-08" db="UniProtKB">
        <authorList>
            <consortium name="Ensembl"/>
        </authorList>
    </citation>
    <scope>IDENTIFICATION</scope>
</reference>
<dbReference type="STRING" id="9545.ENSMNEP00000028330"/>
<dbReference type="InterPro" id="IPR016719">
    <property type="entry name" value="CAMLG"/>
</dbReference>
<proteinExistence type="predicted"/>
<name>A0A2K6CXF4_MACNE</name>
<reference evidence="1" key="2">
    <citation type="submission" date="2025-09" db="UniProtKB">
        <authorList>
            <consortium name="Ensembl"/>
        </authorList>
    </citation>
    <scope>IDENTIFICATION</scope>
</reference>
<dbReference type="GO" id="GO:0043529">
    <property type="term" value="C:GET complex"/>
    <property type="evidence" value="ECO:0007669"/>
    <property type="project" value="TreeGrafter"/>
</dbReference>
<keyword evidence="2" id="KW-1185">Reference proteome</keyword>
<dbReference type="Ensembl" id="ENSMNET00000052660.1">
    <property type="protein sequence ID" value="ENSMNEP00000028330.1"/>
    <property type="gene ID" value="ENSMNEG00000037607.1"/>
</dbReference>
<dbReference type="GeneTree" id="ENSGT00390000015996"/>
<dbReference type="PANTHER" id="PTHR15026">
    <property type="entry name" value="CALCIUM-SIGNAL MODULATING CYCLOPHILIN LIGAND CAML"/>
    <property type="match status" value="1"/>
</dbReference>
<protein>
    <submittedName>
        <fullName evidence="1">Uncharacterized protein</fullName>
    </submittedName>
</protein>
<evidence type="ECO:0000313" key="2">
    <source>
        <dbReference type="Proteomes" id="UP000233120"/>
    </source>
</evidence>
<dbReference type="OMA" id="FIICHEI"/>
<dbReference type="AlphaFoldDB" id="A0A2K6CXF4"/>
<dbReference type="Proteomes" id="UP000233120">
    <property type="component" value="Unassembled WGS sequence"/>
</dbReference>
<dbReference type="GO" id="GO:0071816">
    <property type="term" value="P:tail-anchored membrane protein insertion into ER membrane"/>
    <property type="evidence" value="ECO:0007669"/>
    <property type="project" value="TreeGrafter"/>
</dbReference>
<accession>A0A2K6CXF4</accession>
<evidence type="ECO:0000313" key="1">
    <source>
        <dbReference type="Ensembl" id="ENSMNEP00000028330.1"/>
    </source>
</evidence>
<dbReference type="Pfam" id="PF14963">
    <property type="entry name" value="Get2_like"/>
    <property type="match status" value="1"/>
</dbReference>